<keyword evidence="3" id="KW-0805">Transcription regulation</keyword>
<evidence type="ECO:0000256" key="3">
    <source>
        <dbReference type="ARBA" id="ARBA00023015"/>
    </source>
</evidence>
<dbReference type="SMART" id="SM00347">
    <property type="entry name" value="HTH_MARR"/>
    <property type="match status" value="1"/>
</dbReference>
<dbReference type="Proteomes" id="UP000192903">
    <property type="component" value="Unassembled WGS sequence"/>
</dbReference>
<reference evidence="8" key="1">
    <citation type="submission" date="2017-04" db="EMBL/GenBank/DDBJ databases">
        <authorList>
            <person name="Varghese N."/>
            <person name="Submissions S."/>
        </authorList>
    </citation>
    <scope>NUCLEOTIDE SEQUENCE [LARGE SCALE GENOMIC DNA]</scope>
    <source>
        <strain evidence="8">B4P</strain>
    </source>
</reference>
<dbReference type="EMBL" id="FXAF01000006">
    <property type="protein sequence ID" value="SMF47877.1"/>
    <property type="molecule type" value="Genomic_DNA"/>
</dbReference>
<gene>
    <name evidence="7" type="ORF">SAMN02982989_2483</name>
</gene>
<evidence type="ECO:0000313" key="8">
    <source>
        <dbReference type="Proteomes" id="UP000192903"/>
    </source>
</evidence>
<dbReference type="AlphaFoldDB" id="A0A1X7F8K5"/>
<proteinExistence type="predicted"/>
<dbReference type="PROSITE" id="PS50995">
    <property type="entry name" value="HTH_MARR_2"/>
    <property type="match status" value="1"/>
</dbReference>
<dbReference type="InterPro" id="IPR036390">
    <property type="entry name" value="WH_DNA-bd_sf"/>
</dbReference>
<dbReference type="InterPro" id="IPR039422">
    <property type="entry name" value="MarR/SlyA-like"/>
</dbReference>
<dbReference type="GO" id="GO:0005737">
    <property type="term" value="C:cytoplasm"/>
    <property type="evidence" value="ECO:0007669"/>
    <property type="project" value="UniProtKB-SubCell"/>
</dbReference>
<dbReference type="PANTHER" id="PTHR33164:SF5">
    <property type="entry name" value="ORGANIC HYDROPEROXIDE RESISTANCE TRANSCRIPTIONAL REGULATOR"/>
    <property type="match status" value="1"/>
</dbReference>
<comment type="subcellular location">
    <subcellularLocation>
        <location evidence="1">Cytoplasm</location>
    </subcellularLocation>
</comment>
<protein>
    <submittedName>
        <fullName evidence="7">DNA-binding transcriptional regulator, MarR family</fullName>
    </submittedName>
</protein>
<organism evidence="7 8">
    <name type="scientific">Xaviernesmea oryzae</name>
    <dbReference type="NCBI Taxonomy" id="464029"/>
    <lineage>
        <taxon>Bacteria</taxon>
        <taxon>Pseudomonadati</taxon>
        <taxon>Pseudomonadota</taxon>
        <taxon>Alphaproteobacteria</taxon>
        <taxon>Hyphomicrobiales</taxon>
        <taxon>Rhizobiaceae</taxon>
        <taxon>Rhizobium/Agrobacterium group</taxon>
        <taxon>Xaviernesmea</taxon>
    </lineage>
</organism>
<keyword evidence="8" id="KW-1185">Reference proteome</keyword>
<name>A0A1X7F8K5_9HYPH</name>
<dbReference type="InterPro" id="IPR000835">
    <property type="entry name" value="HTH_MarR-typ"/>
</dbReference>
<dbReference type="RefSeq" id="WP_085422664.1">
    <property type="nucleotide sequence ID" value="NZ_FXAF01000006.1"/>
</dbReference>
<dbReference type="PRINTS" id="PR00598">
    <property type="entry name" value="HTHMARR"/>
</dbReference>
<evidence type="ECO:0000256" key="1">
    <source>
        <dbReference type="ARBA" id="ARBA00004496"/>
    </source>
</evidence>
<dbReference type="GO" id="GO:0006950">
    <property type="term" value="P:response to stress"/>
    <property type="evidence" value="ECO:0007669"/>
    <property type="project" value="TreeGrafter"/>
</dbReference>
<keyword evidence="4 7" id="KW-0238">DNA-binding</keyword>
<keyword evidence="5" id="KW-0804">Transcription</keyword>
<sequence length="154" mass="16821">MQKKVRDAKDVEIRLDAQLCFAIYGAAHAFTRTYKPLLDPLGLTYPQYLVMIALWEEDGQPVKAIGEKLGLDSGTLSPLLKRLEQSGLVARKRDRDDERQVRISLTAKGAELKSQAAGVTQAIGKALGCSLDEAAELRDGLVALRERLLSASEG</sequence>
<dbReference type="GO" id="GO:0003677">
    <property type="term" value="F:DNA binding"/>
    <property type="evidence" value="ECO:0007669"/>
    <property type="project" value="UniProtKB-KW"/>
</dbReference>
<evidence type="ECO:0000256" key="4">
    <source>
        <dbReference type="ARBA" id="ARBA00023125"/>
    </source>
</evidence>
<dbReference type="SUPFAM" id="SSF46785">
    <property type="entry name" value="Winged helix' DNA-binding domain"/>
    <property type="match status" value="1"/>
</dbReference>
<keyword evidence="2" id="KW-0963">Cytoplasm</keyword>
<dbReference type="STRING" id="464029.SAMN02982989_2483"/>
<dbReference type="FunFam" id="1.10.10.10:FF:000163">
    <property type="entry name" value="MarR family transcriptional regulator"/>
    <property type="match status" value="1"/>
</dbReference>
<accession>A0A1X7F8K5</accession>
<evidence type="ECO:0000256" key="2">
    <source>
        <dbReference type="ARBA" id="ARBA00022490"/>
    </source>
</evidence>
<dbReference type="GO" id="GO:0003700">
    <property type="term" value="F:DNA-binding transcription factor activity"/>
    <property type="evidence" value="ECO:0007669"/>
    <property type="project" value="InterPro"/>
</dbReference>
<dbReference type="Gene3D" id="1.10.10.10">
    <property type="entry name" value="Winged helix-like DNA-binding domain superfamily/Winged helix DNA-binding domain"/>
    <property type="match status" value="1"/>
</dbReference>
<feature type="domain" description="HTH marR-type" evidence="6">
    <location>
        <begin position="16"/>
        <end position="150"/>
    </location>
</feature>
<dbReference type="OrthoDB" id="9806864at2"/>
<evidence type="ECO:0000256" key="5">
    <source>
        <dbReference type="ARBA" id="ARBA00023163"/>
    </source>
</evidence>
<dbReference type="InterPro" id="IPR036388">
    <property type="entry name" value="WH-like_DNA-bd_sf"/>
</dbReference>
<dbReference type="InterPro" id="IPR055166">
    <property type="entry name" value="Transc_reg_Sar_Rot_HTH"/>
</dbReference>
<dbReference type="PANTHER" id="PTHR33164">
    <property type="entry name" value="TRANSCRIPTIONAL REGULATOR, MARR FAMILY"/>
    <property type="match status" value="1"/>
</dbReference>
<dbReference type="Pfam" id="PF22381">
    <property type="entry name" value="Staph_reg_Sar_Rot"/>
    <property type="match status" value="1"/>
</dbReference>
<evidence type="ECO:0000259" key="6">
    <source>
        <dbReference type="PROSITE" id="PS50995"/>
    </source>
</evidence>
<evidence type="ECO:0000313" key="7">
    <source>
        <dbReference type="EMBL" id="SMF47877.1"/>
    </source>
</evidence>